<dbReference type="PANTHER" id="PTHR11850">
    <property type="entry name" value="HOMEOBOX PROTEIN TRANSCRIPTION FACTORS"/>
    <property type="match status" value="1"/>
</dbReference>
<protein>
    <submittedName>
        <fullName evidence="8">PBX/knotted 1 homeobox 2</fullName>
    </submittedName>
</protein>
<feature type="region of interest" description="Disordered" evidence="6">
    <location>
        <begin position="271"/>
        <end position="291"/>
    </location>
</feature>
<proteinExistence type="inferred from homology"/>
<organism evidence="8 9">
    <name type="scientific">Sus scrofa</name>
    <name type="common">Pig</name>
    <dbReference type="NCBI Taxonomy" id="9823"/>
    <lineage>
        <taxon>Eukaryota</taxon>
        <taxon>Metazoa</taxon>
        <taxon>Chordata</taxon>
        <taxon>Craniata</taxon>
        <taxon>Vertebrata</taxon>
        <taxon>Euteleostomi</taxon>
        <taxon>Mammalia</taxon>
        <taxon>Eutheria</taxon>
        <taxon>Laurasiatheria</taxon>
        <taxon>Artiodactyla</taxon>
        <taxon>Suina</taxon>
        <taxon>Suidae</taxon>
        <taxon>Sus</taxon>
    </lineage>
</organism>
<dbReference type="Ensembl" id="ENSSSCT00065066695.1">
    <property type="protein sequence ID" value="ENSSSCP00065028929.1"/>
    <property type="gene ID" value="ENSSSCG00065048752.1"/>
</dbReference>
<dbReference type="GO" id="GO:0005634">
    <property type="term" value="C:nucleus"/>
    <property type="evidence" value="ECO:0007669"/>
    <property type="project" value="UniProtKB-SubCell"/>
</dbReference>
<dbReference type="Pfam" id="PF16493">
    <property type="entry name" value="Meis_PKNOX_N"/>
    <property type="match status" value="1"/>
</dbReference>
<accession>A0A8D0KKA9</accession>
<evidence type="ECO:0000256" key="4">
    <source>
        <dbReference type="ARBA" id="ARBA00023242"/>
    </source>
</evidence>
<evidence type="ECO:0000313" key="8">
    <source>
        <dbReference type="Ensembl" id="ENSSSCP00070040898.1"/>
    </source>
</evidence>
<dbReference type="InterPro" id="IPR050224">
    <property type="entry name" value="TALE_homeobox"/>
</dbReference>
<dbReference type="InterPro" id="IPR032453">
    <property type="entry name" value="PKNOX/Meis_N"/>
</dbReference>
<dbReference type="CDD" id="cd00086">
    <property type="entry name" value="homeodomain"/>
    <property type="match status" value="1"/>
</dbReference>
<feature type="compositionally biased region" description="Basic residues" evidence="6">
    <location>
        <begin position="281"/>
        <end position="291"/>
    </location>
</feature>
<dbReference type="SMART" id="SM00389">
    <property type="entry name" value="HOX"/>
    <property type="match status" value="1"/>
</dbReference>
<feature type="region of interest" description="Disordered" evidence="6">
    <location>
        <begin position="342"/>
        <end position="392"/>
    </location>
</feature>
<evidence type="ECO:0000256" key="3">
    <source>
        <dbReference type="ARBA" id="ARBA00023155"/>
    </source>
</evidence>
<dbReference type="SUPFAM" id="SSF46689">
    <property type="entry name" value="Homeodomain-like"/>
    <property type="match status" value="1"/>
</dbReference>
<dbReference type="GO" id="GO:0003677">
    <property type="term" value="F:DNA binding"/>
    <property type="evidence" value="ECO:0007669"/>
    <property type="project" value="UniProtKB-UniRule"/>
</dbReference>
<evidence type="ECO:0000256" key="2">
    <source>
        <dbReference type="ARBA" id="ARBA00023125"/>
    </source>
</evidence>
<dbReference type="Ensembl" id="ENSSSCT00025104076.1">
    <property type="protein sequence ID" value="ENSSSCP00025046197.1"/>
    <property type="gene ID" value="ENSSSCG00025075359.1"/>
</dbReference>
<dbReference type="Proteomes" id="UP000694727">
    <property type="component" value="Unplaced"/>
</dbReference>
<feature type="DNA-binding region" description="Homeobox" evidence="5">
    <location>
        <begin position="234"/>
        <end position="270"/>
    </location>
</feature>
<feature type="domain" description="Homeobox" evidence="7">
    <location>
        <begin position="232"/>
        <end position="269"/>
    </location>
</feature>
<dbReference type="GO" id="GO:0006355">
    <property type="term" value="P:regulation of DNA-templated transcription"/>
    <property type="evidence" value="ECO:0007669"/>
    <property type="project" value="InterPro"/>
</dbReference>
<dbReference type="Gene3D" id="1.10.10.60">
    <property type="entry name" value="Homeodomain-like"/>
    <property type="match status" value="1"/>
</dbReference>
<evidence type="ECO:0000313" key="9">
    <source>
        <dbReference type="Proteomes" id="UP000314985"/>
    </source>
</evidence>
<name>A0A8D0KKA9_PIG</name>
<evidence type="ECO:0000256" key="1">
    <source>
        <dbReference type="ARBA" id="ARBA00009661"/>
    </source>
</evidence>
<dbReference type="AlphaFoldDB" id="A0A8D0KKA9"/>
<evidence type="ECO:0000256" key="6">
    <source>
        <dbReference type="SAM" id="MobiDB-lite"/>
    </source>
</evidence>
<comment type="subcellular location">
    <subcellularLocation>
        <location evidence="5">Nucleus</location>
    </subcellularLocation>
</comment>
<reference evidence="8 9" key="1">
    <citation type="submission" date="2017-08" db="EMBL/GenBank/DDBJ databases">
        <title>USMARCv1.0.</title>
        <authorList>
            <person name="Hannum G.I."/>
            <person name="Koren S."/>
            <person name="Schroeder S.G."/>
            <person name="Chin S.C."/>
            <person name="Nonneman D.J."/>
            <person name="Becker S.A."/>
            <person name="Rosen B.D."/>
            <person name="Bickhart D.M."/>
            <person name="Putnam N.H."/>
            <person name="Green R.E."/>
            <person name="Tuggle C.K."/>
            <person name="Liu H."/>
            <person name="Rohrer G.A."/>
            <person name="Warr A."/>
            <person name="Hall R."/>
            <person name="Kim K."/>
            <person name="Hume D.A."/>
            <person name="Talbot R."/>
            <person name="Chow W."/>
            <person name="Howe K."/>
            <person name="Schwartz A.S."/>
            <person name="Watson M."/>
            <person name="Archibald A.L."/>
            <person name="Phillippy A.M."/>
            <person name="Smith T.P.L."/>
        </authorList>
    </citation>
    <scope>NUCLEOTIDE SEQUENCE [LARGE SCALE GENOMIC DNA]</scope>
</reference>
<dbReference type="Ensembl" id="ENSSSCT00070048426.1">
    <property type="protein sequence ID" value="ENSSSCP00070040898.1"/>
    <property type="gene ID" value="ENSSSCG00070024233.1"/>
</dbReference>
<reference evidence="8" key="2">
    <citation type="submission" date="2025-05" db="UniProtKB">
        <authorList>
            <consortium name="Ensembl"/>
        </authorList>
    </citation>
    <scope>IDENTIFICATION</scope>
</reference>
<dbReference type="PROSITE" id="PS50071">
    <property type="entry name" value="HOMEOBOX_2"/>
    <property type="match status" value="1"/>
</dbReference>
<dbReference type="InterPro" id="IPR001356">
    <property type="entry name" value="HD"/>
</dbReference>
<dbReference type="Proteomes" id="UP000694725">
    <property type="component" value="Unplaced"/>
</dbReference>
<dbReference type="InterPro" id="IPR009057">
    <property type="entry name" value="Homeodomain-like_sf"/>
</dbReference>
<comment type="similarity">
    <text evidence="1">Belongs to the TALE/MEIS homeobox family.</text>
</comment>
<keyword evidence="4 5" id="KW-0539">Nucleus</keyword>
<dbReference type="Pfam" id="PF05920">
    <property type="entry name" value="Homeobox_KN"/>
    <property type="match status" value="1"/>
</dbReference>
<gene>
    <name evidence="8" type="primary">PKNOX2</name>
</gene>
<feature type="compositionally biased region" description="Acidic residues" evidence="6">
    <location>
        <begin position="349"/>
        <end position="374"/>
    </location>
</feature>
<dbReference type="Proteomes" id="UP000314985">
    <property type="component" value="Chromosome 9"/>
</dbReference>
<keyword evidence="3 5" id="KW-0371">Homeobox</keyword>
<evidence type="ECO:0000256" key="5">
    <source>
        <dbReference type="PROSITE-ProRule" id="PRU00108"/>
    </source>
</evidence>
<sequence length="392" mass="43531">MVLSCSPELSFSKKCLLSSHCSTYTNGRSLHIHDPLIHILFLTVPAGEPAVLAILTHCFLSLPLQMTATAQAPSKAQAVHISAPSAAASTPVPSAPIDPQAQLEADKRAVYRHPLFPLLTLLFEKCEQATQGSECITSASFDVDIENFVHQQEQEHKPFFSDDPELDNLMVKAIQVLRIHLLELEKVNELCKDFCNRYITCLKTKMHSDNLLRNDLGGPYSPNQPSINLHSQHPYPTEDEKRQIAAQTNLTLLQVNNWFINARRRILQPMLDASNPDPAPKAKKIKSQHRPTQRFWPNSIAAGVLQQQGGAPGTNPDGSLNLDNLQSLSSDNATMAMQQAMMAAHDDSLDGTEEEDEDEMEEEEEEELEEEADELQTTNVSDLGLEHSDSLE</sequence>
<evidence type="ECO:0000259" key="7">
    <source>
        <dbReference type="PROSITE" id="PS50071"/>
    </source>
</evidence>
<dbReference type="InterPro" id="IPR008422">
    <property type="entry name" value="KN_HD"/>
</dbReference>
<keyword evidence="2 5" id="KW-0238">DNA-binding</keyword>
<feature type="region of interest" description="Disordered" evidence="6">
    <location>
        <begin position="306"/>
        <end position="325"/>
    </location>
</feature>